<reference evidence="1" key="1">
    <citation type="submission" date="2014-09" db="EMBL/GenBank/DDBJ databases">
        <authorList>
            <person name="Magalhaes I.L.F."/>
            <person name="Oliveira U."/>
            <person name="Santos F.R."/>
            <person name="Vidigal T.H.D.A."/>
            <person name="Brescovit A.D."/>
            <person name="Santos A.J."/>
        </authorList>
    </citation>
    <scope>NUCLEOTIDE SEQUENCE</scope>
    <source>
        <tissue evidence="1">Shoot tissue taken approximately 20 cm above the soil surface</tissue>
    </source>
</reference>
<organism evidence="1">
    <name type="scientific">Arundo donax</name>
    <name type="common">Giant reed</name>
    <name type="synonym">Donax arundinaceus</name>
    <dbReference type="NCBI Taxonomy" id="35708"/>
    <lineage>
        <taxon>Eukaryota</taxon>
        <taxon>Viridiplantae</taxon>
        <taxon>Streptophyta</taxon>
        <taxon>Embryophyta</taxon>
        <taxon>Tracheophyta</taxon>
        <taxon>Spermatophyta</taxon>
        <taxon>Magnoliopsida</taxon>
        <taxon>Liliopsida</taxon>
        <taxon>Poales</taxon>
        <taxon>Poaceae</taxon>
        <taxon>PACMAD clade</taxon>
        <taxon>Arundinoideae</taxon>
        <taxon>Arundineae</taxon>
        <taxon>Arundo</taxon>
    </lineage>
</organism>
<accession>A0A0A9EPS2</accession>
<proteinExistence type="predicted"/>
<protein>
    <submittedName>
        <fullName evidence="1">Uncharacterized protein</fullName>
    </submittedName>
</protein>
<dbReference type="EMBL" id="GBRH01198015">
    <property type="protein sequence ID" value="JAD99880.1"/>
    <property type="molecule type" value="Transcribed_RNA"/>
</dbReference>
<evidence type="ECO:0000313" key="1">
    <source>
        <dbReference type="EMBL" id="JAD99880.1"/>
    </source>
</evidence>
<reference evidence="1" key="2">
    <citation type="journal article" date="2015" name="Data Brief">
        <title>Shoot transcriptome of the giant reed, Arundo donax.</title>
        <authorList>
            <person name="Barrero R.A."/>
            <person name="Guerrero F.D."/>
            <person name="Moolhuijzen P."/>
            <person name="Goolsby J.A."/>
            <person name="Tidwell J."/>
            <person name="Bellgard S.E."/>
            <person name="Bellgard M.I."/>
        </authorList>
    </citation>
    <scope>NUCLEOTIDE SEQUENCE</scope>
    <source>
        <tissue evidence="1">Shoot tissue taken approximately 20 cm above the soil surface</tissue>
    </source>
</reference>
<name>A0A0A9EPS2_ARUDO</name>
<sequence>MVDSAFGHDVS</sequence>